<gene>
    <name evidence="1" type="ORF">Rmf_40210</name>
</gene>
<reference evidence="1 2" key="1">
    <citation type="journal article" date="2016" name="Microbes Environ.">
        <title>Phylogenetically diverse aerobic anoxygenic phototrophic bacteria isolated from epilithic biofilms in Tama river, Japan.</title>
        <authorList>
            <person name="Hirose S."/>
            <person name="Matsuura K."/>
            <person name="Haruta S."/>
        </authorList>
    </citation>
    <scope>NUCLEOTIDE SEQUENCE [LARGE SCALE GENOMIC DNA]</scope>
    <source>
        <strain evidence="1 2">S08</strain>
    </source>
</reference>
<evidence type="ECO:0000313" key="2">
    <source>
        <dbReference type="Proteomes" id="UP000831327"/>
    </source>
</evidence>
<dbReference type="EMBL" id="AP025637">
    <property type="protein sequence ID" value="BDG74092.1"/>
    <property type="molecule type" value="Genomic_DNA"/>
</dbReference>
<name>A0ABM7Y7T1_9PROT</name>
<evidence type="ECO:0000313" key="1">
    <source>
        <dbReference type="EMBL" id="BDG74092.1"/>
    </source>
</evidence>
<dbReference type="Proteomes" id="UP000831327">
    <property type="component" value="Chromosome"/>
</dbReference>
<accession>A0ABM7Y7T1</accession>
<dbReference type="RefSeq" id="WP_244408289.1">
    <property type="nucleotide sequence ID" value="NZ_AP025637.1"/>
</dbReference>
<organism evidence="1 2">
    <name type="scientific">Roseomonas fluvialis</name>
    <dbReference type="NCBI Taxonomy" id="1750527"/>
    <lineage>
        <taxon>Bacteria</taxon>
        <taxon>Pseudomonadati</taxon>
        <taxon>Pseudomonadota</taxon>
        <taxon>Alphaproteobacteria</taxon>
        <taxon>Acetobacterales</taxon>
        <taxon>Roseomonadaceae</taxon>
        <taxon>Roseomonas</taxon>
    </lineage>
</organism>
<protein>
    <submittedName>
        <fullName evidence="1">Uncharacterized protein</fullName>
    </submittedName>
</protein>
<sequence>MKPLANHTIVQAAEIALRETIALADRPRERLEELVRELSGAFDAAHNAATPGEAATIREVAEAFRAACEQIRTEVGGDSAHTPELEIAREPVPQPFMERAKLLQH</sequence>
<keyword evidence="2" id="KW-1185">Reference proteome</keyword>
<proteinExistence type="predicted"/>